<dbReference type="EMBL" id="BAABJO010000001">
    <property type="protein sequence ID" value="GAA5109521.1"/>
    <property type="molecule type" value="Genomic_DNA"/>
</dbReference>
<gene>
    <name evidence="2" type="ORF">GCM10023320_00150</name>
</gene>
<organism evidence="2 3">
    <name type="scientific">Pseudonocardia adelaidensis</name>
    <dbReference type="NCBI Taxonomy" id="648754"/>
    <lineage>
        <taxon>Bacteria</taxon>
        <taxon>Bacillati</taxon>
        <taxon>Actinomycetota</taxon>
        <taxon>Actinomycetes</taxon>
        <taxon>Pseudonocardiales</taxon>
        <taxon>Pseudonocardiaceae</taxon>
        <taxon>Pseudonocardia</taxon>
    </lineage>
</organism>
<keyword evidence="1" id="KW-1277">Toxin-antitoxin system</keyword>
<dbReference type="Pfam" id="PF07362">
    <property type="entry name" value="CcdA"/>
    <property type="match status" value="1"/>
</dbReference>
<dbReference type="Proteomes" id="UP001500804">
    <property type="component" value="Unassembled WGS sequence"/>
</dbReference>
<dbReference type="InterPro" id="IPR009956">
    <property type="entry name" value="Post-segregation_anti-tox_CcdA"/>
</dbReference>
<reference evidence="3" key="1">
    <citation type="journal article" date="2019" name="Int. J. Syst. Evol. Microbiol.">
        <title>The Global Catalogue of Microorganisms (GCM) 10K type strain sequencing project: providing services to taxonomists for standard genome sequencing and annotation.</title>
        <authorList>
            <consortium name="The Broad Institute Genomics Platform"/>
            <consortium name="The Broad Institute Genome Sequencing Center for Infectious Disease"/>
            <person name="Wu L."/>
            <person name="Ma J."/>
        </authorList>
    </citation>
    <scope>NUCLEOTIDE SEQUENCE [LARGE SCALE GENOMIC DNA]</scope>
    <source>
        <strain evidence="3">JCM 18302</strain>
    </source>
</reference>
<protein>
    <submittedName>
        <fullName evidence="2">Type II toxin-antitoxin system CcdA family antitoxin</fullName>
    </submittedName>
</protein>
<accession>A0ABP9N9U1</accession>
<evidence type="ECO:0000256" key="1">
    <source>
        <dbReference type="ARBA" id="ARBA00022649"/>
    </source>
</evidence>
<evidence type="ECO:0000313" key="2">
    <source>
        <dbReference type="EMBL" id="GAA5109521.1"/>
    </source>
</evidence>
<evidence type="ECO:0000313" key="3">
    <source>
        <dbReference type="Proteomes" id="UP001500804"/>
    </source>
</evidence>
<comment type="caution">
    <text evidence="2">The sequence shown here is derived from an EMBL/GenBank/DDBJ whole genome shotgun (WGS) entry which is preliminary data.</text>
</comment>
<proteinExistence type="predicted"/>
<keyword evidence="3" id="KW-1185">Reference proteome</keyword>
<name>A0ABP9N9U1_9PSEU</name>
<sequence>MYIVCMARLNVYVPDELAERARAADLNLSALTQAAITNELQRRATDAWLASLPSPRHRVSHGAALAALDEARAELTGESDD</sequence>